<proteinExistence type="predicted"/>
<keyword evidence="2" id="KW-1185">Reference proteome</keyword>
<dbReference type="EMBL" id="ML976092">
    <property type="protein sequence ID" value="KAF1938946.1"/>
    <property type="molecule type" value="Genomic_DNA"/>
</dbReference>
<evidence type="ECO:0000313" key="2">
    <source>
        <dbReference type="Proteomes" id="UP000800038"/>
    </source>
</evidence>
<accession>A0A6A5SK83</accession>
<protein>
    <submittedName>
        <fullName evidence="1">Uncharacterized protein</fullName>
    </submittedName>
</protein>
<dbReference type="Proteomes" id="UP000800038">
    <property type="component" value="Unassembled WGS sequence"/>
</dbReference>
<gene>
    <name evidence="1" type="ORF">EJ02DRAFT_269522</name>
</gene>
<evidence type="ECO:0000313" key="1">
    <source>
        <dbReference type="EMBL" id="KAF1938946.1"/>
    </source>
</evidence>
<organism evidence="1 2">
    <name type="scientific">Clathrospora elynae</name>
    <dbReference type="NCBI Taxonomy" id="706981"/>
    <lineage>
        <taxon>Eukaryota</taxon>
        <taxon>Fungi</taxon>
        <taxon>Dikarya</taxon>
        <taxon>Ascomycota</taxon>
        <taxon>Pezizomycotina</taxon>
        <taxon>Dothideomycetes</taxon>
        <taxon>Pleosporomycetidae</taxon>
        <taxon>Pleosporales</taxon>
        <taxon>Diademaceae</taxon>
        <taxon>Clathrospora</taxon>
    </lineage>
</organism>
<dbReference type="AlphaFoldDB" id="A0A6A5SK83"/>
<sequence>MSSFRIEGTRCTMNEALALYRHDDELLHATTDNSFFFFLCFPNRVHINLKIKPKLPHTPELARTRLSTTRLVCRYRTRGTSSTSSQWLHWVAVGNFFDAGKHRAPHPTHRRSGLLASNNSAAPILRTSSRTTQPHALFTSHLLSTVALLLKPEAGRVVDLDIRHTTYPLNRFKPRDPHPTTILRGRTDARGTSPILSLHRRAFSHANPLSWARVQSGREGLSHVHGTRVRRPHAETLFQCAEELYS</sequence>
<name>A0A6A5SK83_9PLEO</name>
<reference evidence="1" key="1">
    <citation type="journal article" date="2020" name="Stud. Mycol.">
        <title>101 Dothideomycetes genomes: a test case for predicting lifestyles and emergence of pathogens.</title>
        <authorList>
            <person name="Haridas S."/>
            <person name="Albert R."/>
            <person name="Binder M."/>
            <person name="Bloem J."/>
            <person name="Labutti K."/>
            <person name="Salamov A."/>
            <person name="Andreopoulos B."/>
            <person name="Baker S."/>
            <person name="Barry K."/>
            <person name="Bills G."/>
            <person name="Bluhm B."/>
            <person name="Cannon C."/>
            <person name="Castanera R."/>
            <person name="Culley D."/>
            <person name="Daum C."/>
            <person name="Ezra D."/>
            <person name="Gonzalez J."/>
            <person name="Henrissat B."/>
            <person name="Kuo A."/>
            <person name="Liang C."/>
            <person name="Lipzen A."/>
            <person name="Lutzoni F."/>
            <person name="Magnuson J."/>
            <person name="Mondo S."/>
            <person name="Nolan M."/>
            <person name="Ohm R."/>
            <person name="Pangilinan J."/>
            <person name="Park H.-J."/>
            <person name="Ramirez L."/>
            <person name="Alfaro M."/>
            <person name="Sun H."/>
            <person name="Tritt A."/>
            <person name="Yoshinaga Y."/>
            <person name="Zwiers L.-H."/>
            <person name="Turgeon B."/>
            <person name="Goodwin S."/>
            <person name="Spatafora J."/>
            <person name="Crous P."/>
            <person name="Grigoriev I."/>
        </authorList>
    </citation>
    <scope>NUCLEOTIDE SEQUENCE</scope>
    <source>
        <strain evidence="1">CBS 161.51</strain>
    </source>
</reference>